<keyword evidence="4" id="KW-0560">Oxidoreductase</keyword>
<evidence type="ECO:0000256" key="4">
    <source>
        <dbReference type="ARBA" id="ARBA00023002"/>
    </source>
</evidence>
<dbReference type="InterPro" id="IPR036188">
    <property type="entry name" value="FAD/NAD-bd_sf"/>
</dbReference>
<dbReference type="PANTHER" id="PTHR13789:SF318">
    <property type="entry name" value="GERANYLGERANYL DIPHOSPHATE REDUCTASE"/>
    <property type="match status" value="1"/>
</dbReference>
<dbReference type="GO" id="GO:0004497">
    <property type="term" value="F:monooxygenase activity"/>
    <property type="evidence" value="ECO:0007669"/>
    <property type="project" value="UniProtKB-KW"/>
</dbReference>
<organism evidence="7 8">
    <name type="scientific">Maritalea myrionectae</name>
    <dbReference type="NCBI Taxonomy" id="454601"/>
    <lineage>
        <taxon>Bacteria</taxon>
        <taxon>Pseudomonadati</taxon>
        <taxon>Pseudomonadota</taxon>
        <taxon>Alphaproteobacteria</taxon>
        <taxon>Hyphomicrobiales</taxon>
        <taxon>Devosiaceae</taxon>
        <taxon>Maritalea</taxon>
    </lineage>
</organism>
<dbReference type="InterPro" id="IPR002938">
    <property type="entry name" value="FAD-bd"/>
</dbReference>
<dbReference type="InterPro" id="IPR050493">
    <property type="entry name" value="FAD-dep_Monooxygenase_BioMet"/>
</dbReference>
<keyword evidence="3" id="KW-0274">FAD</keyword>
<dbReference type="PRINTS" id="PR00420">
    <property type="entry name" value="RNGMNOXGNASE"/>
</dbReference>
<dbReference type="RefSeq" id="WP_117395524.1">
    <property type="nucleotide sequence ID" value="NZ_CP021330.1"/>
</dbReference>
<dbReference type="EMBL" id="CP021330">
    <property type="protein sequence ID" value="AVX04154.1"/>
    <property type="molecule type" value="Genomic_DNA"/>
</dbReference>
<reference evidence="7 8" key="1">
    <citation type="submission" date="2017-05" db="EMBL/GenBank/DDBJ databases">
        <title>Genome Analysis of Maritalea myrionectae HL2708#5.</title>
        <authorList>
            <consortium name="Cotde Inc.-PKNU"/>
            <person name="Jang D."/>
            <person name="Oh H.-M."/>
        </authorList>
    </citation>
    <scope>NUCLEOTIDE SEQUENCE [LARGE SCALE GENOMIC DNA]</scope>
    <source>
        <strain evidence="7 8">HL2708#5</strain>
    </source>
</reference>
<evidence type="ECO:0000259" key="6">
    <source>
        <dbReference type="Pfam" id="PF01494"/>
    </source>
</evidence>
<protein>
    <submittedName>
        <fullName evidence="7">Salicylate 1-monooxygenase</fullName>
    </submittedName>
</protein>
<evidence type="ECO:0000313" key="8">
    <source>
        <dbReference type="Proteomes" id="UP000258927"/>
    </source>
</evidence>
<dbReference type="KEGG" id="mmyr:MXMO3_01625"/>
<dbReference type="PANTHER" id="PTHR13789">
    <property type="entry name" value="MONOOXYGENASE"/>
    <property type="match status" value="1"/>
</dbReference>
<name>A0A2R4ME04_9HYPH</name>
<proteinExistence type="predicted"/>
<dbReference type="Proteomes" id="UP000258927">
    <property type="component" value="Chromosome"/>
</dbReference>
<dbReference type="AlphaFoldDB" id="A0A2R4ME04"/>
<keyword evidence="8" id="KW-1185">Reference proteome</keyword>
<feature type="domain" description="FAD-binding" evidence="6">
    <location>
        <begin position="8"/>
        <end position="353"/>
    </location>
</feature>
<evidence type="ECO:0000313" key="7">
    <source>
        <dbReference type="EMBL" id="AVX04154.1"/>
    </source>
</evidence>
<gene>
    <name evidence="7" type="ORF">MXMO3_01625</name>
</gene>
<dbReference type="SUPFAM" id="SSF54373">
    <property type="entry name" value="FAD-linked reductases, C-terminal domain"/>
    <property type="match status" value="1"/>
</dbReference>
<sequence length="400" mass="43897">MANSSKTISIAGAGIAGLTLAIALAKFGFRVVVAERQDAPSEFGAGLQISPNARRVLDTLGLGDDFAANSFAPDAIDIYPHKRTSPINSVQLGDFATKRYDGVPYAVAHRADLLDCLYRAAKKFANIEIHFGVEEIDATQANGGVSILLKDKNSAPFPVTARAHIGADGVRSETRINLLGGPKPQFTGYVAWRALADIDDVAKHLPMNHTSLFWGPDYHVVLYPLPHQRKVNIALFSRHKHKSIERGAELKLGPNRLSIKENSVLAPILDSLYDQFTPWPLFGVTCEHWYKDNVALIGDAAHAMLPFQAQGAAMGMEDAGLLAVLLAAEPDNAKAFAQYQSLRKPRVDKVQKQSAQNGKIFHMRPPKSWARDLVVARQSPDAQLKRLDWIYKHDPFEGLL</sequence>
<evidence type="ECO:0000256" key="2">
    <source>
        <dbReference type="ARBA" id="ARBA00022630"/>
    </source>
</evidence>
<evidence type="ECO:0000256" key="3">
    <source>
        <dbReference type="ARBA" id="ARBA00022827"/>
    </source>
</evidence>
<dbReference type="Gene3D" id="3.50.50.60">
    <property type="entry name" value="FAD/NAD(P)-binding domain"/>
    <property type="match status" value="1"/>
</dbReference>
<dbReference type="STRING" id="1122213.GCA_000423365_01165"/>
<accession>A0A2R4ME04</accession>
<evidence type="ECO:0000256" key="5">
    <source>
        <dbReference type="ARBA" id="ARBA00023033"/>
    </source>
</evidence>
<evidence type="ECO:0000256" key="1">
    <source>
        <dbReference type="ARBA" id="ARBA00001974"/>
    </source>
</evidence>
<keyword evidence="2" id="KW-0285">Flavoprotein</keyword>
<dbReference type="SUPFAM" id="SSF51905">
    <property type="entry name" value="FAD/NAD(P)-binding domain"/>
    <property type="match status" value="1"/>
</dbReference>
<dbReference type="Pfam" id="PF01494">
    <property type="entry name" value="FAD_binding_3"/>
    <property type="match status" value="1"/>
</dbReference>
<keyword evidence="5 7" id="KW-0503">Monooxygenase</keyword>
<comment type="cofactor">
    <cofactor evidence="1">
        <name>FAD</name>
        <dbReference type="ChEBI" id="CHEBI:57692"/>
    </cofactor>
</comment>
<dbReference type="GO" id="GO:0071949">
    <property type="term" value="F:FAD binding"/>
    <property type="evidence" value="ECO:0007669"/>
    <property type="project" value="InterPro"/>
</dbReference>